<feature type="compositionally biased region" description="Pro residues" evidence="2">
    <location>
        <begin position="301"/>
        <end position="310"/>
    </location>
</feature>
<keyword evidence="1" id="KW-0371">Homeobox</keyword>
<dbReference type="GO" id="GO:0003677">
    <property type="term" value="F:DNA binding"/>
    <property type="evidence" value="ECO:0007669"/>
    <property type="project" value="UniProtKB-UniRule"/>
</dbReference>
<dbReference type="SUPFAM" id="SSF46689">
    <property type="entry name" value="Homeodomain-like"/>
    <property type="match status" value="1"/>
</dbReference>
<sequence length="979" mass="104068">MAEASVVASTSEHTADDAAVLILDNPPLTAEHQKRPSRKNLPKEAYQILQDYFFNVNQFPKKHERLELAEKVNRVPGCESGGYTAIHVRNYFANMRKRHPQPSSVVVKRELVEEPLSFGGSELSTNGATVEGNASSISTAPRKKRKLQGTAVAQSSAPMSVTTSQHLLSSASTNGSMSNMFLPAYAPSSASAPPATQRKKWTRLKAEGSKVLNDFFNNVSRYPTAAQKAELLAAVTSIPGCEGYTHKKLTAWFSRMRMERKEQVAFVKAESPDLQVNAAVHSAGGPPSASFLVPPSTPGALPPVIPPAHPCPVQLAPSMPQPQPQPQPPPQSQPQPLPLHQPPAPTPSAVRPSKFSVFSIYEPLLCTPQALPQPHHAYADPQPTAADPPTTVGEGMSADLFSSVCIDNRRVLAGFAESLVPLQNLPQNLPVVQPPPPPPPPTTTAVGSYASPAPPDVAEPAETADTMIQDSSDPIPSPSPSPKSSRKGKPELTVTRRALTDAALKLLDDYYANVSPNPSQSQCATLASQIGELPEDGRCVCTAKQVRKYFKKWRVEERCEALKEERMGAGADEPPQGLVLVAIVEPEAVSNSGSMADESVHHLSDADPRIIASDPVETSASELGTVDVGGEVVELISELSPEMSSVDAGTGDPGEHAASSSALAPGDGSKTDNDNAVPDIAMEDVLEHTDPEDVVFISYHGECSNDHTQIPTEERRTDVGIEADIELAERGAELAVEGSKLDESSLETDLAEDLAAPSLLASGDWDVDNGGENIAGVSTDDGPENHEPEDVLPDTPESVKPDECSDNHAQIPVDKEQTNEELEVDIEHAEHDLVTVPEVEPVFDSKPDESAPACEVMTVAQDPAEVSASTPPALDGEEESSGGRALPEVCMHDVHESPKPEDAASLKPSDGDRSEDGTPMDVDSDPAPSVIQVDVLALAAQLQRVFSRPPALDADPPTTFADFATWLEAQNGSLVCASS</sequence>
<accession>A0A2G8S2D9</accession>
<reference evidence="4 5" key="1">
    <citation type="journal article" date="2015" name="Sci. Rep.">
        <title>Chromosome-level genome map provides insights into diverse defense mechanisms in the medicinal fungus Ganoderma sinense.</title>
        <authorList>
            <person name="Zhu Y."/>
            <person name="Xu J."/>
            <person name="Sun C."/>
            <person name="Zhou S."/>
            <person name="Xu H."/>
            <person name="Nelson D.R."/>
            <person name="Qian J."/>
            <person name="Song J."/>
            <person name="Luo H."/>
            <person name="Xiang L."/>
            <person name="Li Y."/>
            <person name="Xu Z."/>
            <person name="Ji A."/>
            <person name="Wang L."/>
            <person name="Lu S."/>
            <person name="Hayward A."/>
            <person name="Sun W."/>
            <person name="Li X."/>
            <person name="Schwartz D.C."/>
            <person name="Wang Y."/>
            <person name="Chen S."/>
        </authorList>
    </citation>
    <scope>NUCLEOTIDE SEQUENCE [LARGE SCALE GENOMIC DNA]</scope>
    <source>
        <strain evidence="4 5">ZZ0214-1</strain>
    </source>
</reference>
<feature type="DNA-binding region" description="Homeobox" evidence="1">
    <location>
        <begin position="197"/>
        <end position="264"/>
    </location>
</feature>
<protein>
    <submittedName>
        <fullName evidence="4">Transcription factor</fullName>
    </submittedName>
</protein>
<evidence type="ECO:0000313" key="4">
    <source>
        <dbReference type="EMBL" id="PIL27940.1"/>
    </source>
</evidence>
<gene>
    <name evidence="4" type="ORF">GSI_09975</name>
</gene>
<feature type="compositionally biased region" description="Basic and acidic residues" evidence="2">
    <location>
        <begin position="890"/>
        <end position="916"/>
    </location>
</feature>
<dbReference type="GO" id="GO:0005634">
    <property type="term" value="C:nucleus"/>
    <property type="evidence" value="ECO:0007669"/>
    <property type="project" value="UniProtKB-SubCell"/>
</dbReference>
<comment type="caution">
    <text evidence="4">The sequence shown here is derived from an EMBL/GenBank/DDBJ whole genome shotgun (WGS) entry which is preliminary data.</text>
</comment>
<evidence type="ECO:0000313" key="5">
    <source>
        <dbReference type="Proteomes" id="UP000230002"/>
    </source>
</evidence>
<feature type="compositionally biased region" description="Polar residues" evidence="2">
    <location>
        <begin position="122"/>
        <end position="139"/>
    </location>
</feature>
<dbReference type="SMART" id="SM00389">
    <property type="entry name" value="HOX"/>
    <property type="match status" value="3"/>
</dbReference>
<name>A0A2G8S2D9_9APHY</name>
<feature type="region of interest" description="Disordered" evidence="2">
    <location>
        <begin position="430"/>
        <end position="493"/>
    </location>
</feature>
<keyword evidence="1" id="KW-0539">Nucleus</keyword>
<evidence type="ECO:0000256" key="1">
    <source>
        <dbReference type="PROSITE-ProRule" id="PRU00108"/>
    </source>
</evidence>
<evidence type="ECO:0000259" key="3">
    <source>
        <dbReference type="PROSITE" id="PS50071"/>
    </source>
</evidence>
<dbReference type="InterPro" id="IPR001356">
    <property type="entry name" value="HD"/>
</dbReference>
<dbReference type="EMBL" id="AYKW01000032">
    <property type="protein sequence ID" value="PIL27940.1"/>
    <property type="molecule type" value="Genomic_DNA"/>
</dbReference>
<feature type="region of interest" description="Disordered" evidence="2">
    <location>
        <begin position="859"/>
        <end position="928"/>
    </location>
</feature>
<keyword evidence="5" id="KW-1185">Reference proteome</keyword>
<feature type="compositionally biased region" description="Pro residues" evidence="2">
    <location>
        <begin position="319"/>
        <end position="346"/>
    </location>
</feature>
<dbReference type="OrthoDB" id="2757648at2759"/>
<dbReference type="InterPro" id="IPR009057">
    <property type="entry name" value="Homeodomain-like_sf"/>
</dbReference>
<feature type="domain" description="Homeobox" evidence="3">
    <location>
        <begin position="195"/>
        <end position="263"/>
    </location>
</feature>
<proteinExistence type="predicted"/>
<dbReference type="Gene3D" id="1.10.10.60">
    <property type="entry name" value="Homeodomain-like"/>
    <property type="match status" value="1"/>
</dbReference>
<comment type="subcellular location">
    <subcellularLocation>
        <location evidence="1">Nucleus</location>
    </subcellularLocation>
</comment>
<dbReference type="CDD" id="cd00086">
    <property type="entry name" value="homeodomain"/>
    <property type="match status" value="1"/>
</dbReference>
<feature type="region of interest" description="Disordered" evidence="2">
    <location>
        <begin position="372"/>
        <end position="394"/>
    </location>
</feature>
<feature type="compositionally biased region" description="Low complexity" evidence="2">
    <location>
        <begin position="379"/>
        <end position="391"/>
    </location>
</feature>
<feature type="DNA-binding region" description="Homeobox" evidence="1">
    <location>
        <begin position="34"/>
        <end position="103"/>
    </location>
</feature>
<evidence type="ECO:0000256" key="2">
    <source>
        <dbReference type="SAM" id="MobiDB-lite"/>
    </source>
</evidence>
<feature type="region of interest" description="Disordered" evidence="2">
    <location>
        <begin position="762"/>
        <end position="818"/>
    </location>
</feature>
<feature type="compositionally biased region" description="Basic and acidic residues" evidence="2">
    <location>
        <begin position="797"/>
        <end position="806"/>
    </location>
</feature>
<dbReference type="PROSITE" id="PS50071">
    <property type="entry name" value="HOMEOBOX_2"/>
    <property type="match status" value="2"/>
</dbReference>
<feature type="region of interest" description="Disordered" evidence="2">
    <location>
        <begin position="641"/>
        <end position="676"/>
    </location>
</feature>
<feature type="compositionally biased region" description="Pro residues" evidence="2">
    <location>
        <begin position="432"/>
        <end position="442"/>
    </location>
</feature>
<feature type="region of interest" description="Disordered" evidence="2">
    <location>
        <begin position="301"/>
        <end position="351"/>
    </location>
</feature>
<organism evidence="4 5">
    <name type="scientific">Ganoderma sinense ZZ0214-1</name>
    <dbReference type="NCBI Taxonomy" id="1077348"/>
    <lineage>
        <taxon>Eukaryota</taxon>
        <taxon>Fungi</taxon>
        <taxon>Dikarya</taxon>
        <taxon>Basidiomycota</taxon>
        <taxon>Agaricomycotina</taxon>
        <taxon>Agaricomycetes</taxon>
        <taxon>Polyporales</taxon>
        <taxon>Polyporaceae</taxon>
        <taxon>Ganoderma</taxon>
    </lineage>
</organism>
<dbReference type="Proteomes" id="UP000230002">
    <property type="component" value="Unassembled WGS sequence"/>
</dbReference>
<keyword evidence="1" id="KW-0238">DNA-binding</keyword>
<dbReference type="AlphaFoldDB" id="A0A2G8S2D9"/>
<feature type="domain" description="Homeobox" evidence="3">
    <location>
        <begin position="32"/>
        <end position="102"/>
    </location>
</feature>
<feature type="region of interest" description="Disordered" evidence="2">
    <location>
        <begin position="118"/>
        <end position="158"/>
    </location>
</feature>